<dbReference type="Proteomes" id="UP000541444">
    <property type="component" value="Unassembled WGS sequence"/>
</dbReference>
<protein>
    <submittedName>
        <fullName evidence="1">Uncharacterized protein</fullName>
    </submittedName>
</protein>
<keyword evidence="2" id="KW-1185">Reference proteome</keyword>
<comment type="caution">
    <text evidence="1">The sequence shown here is derived from an EMBL/GenBank/DDBJ whole genome shotgun (WGS) entry which is preliminary data.</text>
</comment>
<gene>
    <name evidence="1" type="ORF">GIB67_021257</name>
</gene>
<proteinExistence type="predicted"/>
<dbReference type="AlphaFoldDB" id="A0A7J7LFJ8"/>
<evidence type="ECO:0000313" key="2">
    <source>
        <dbReference type="Proteomes" id="UP000541444"/>
    </source>
</evidence>
<dbReference type="EMBL" id="JACGCM010002327">
    <property type="protein sequence ID" value="KAF6141441.1"/>
    <property type="molecule type" value="Genomic_DNA"/>
</dbReference>
<accession>A0A7J7LFJ8</accession>
<dbReference type="OrthoDB" id="66620at2759"/>
<evidence type="ECO:0000313" key="1">
    <source>
        <dbReference type="EMBL" id="KAF6141441.1"/>
    </source>
</evidence>
<organism evidence="1 2">
    <name type="scientific">Kingdonia uniflora</name>
    <dbReference type="NCBI Taxonomy" id="39325"/>
    <lineage>
        <taxon>Eukaryota</taxon>
        <taxon>Viridiplantae</taxon>
        <taxon>Streptophyta</taxon>
        <taxon>Embryophyta</taxon>
        <taxon>Tracheophyta</taxon>
        <taxon>Spermatophyta</taxon>
        <taxon>Magnoliopsida</taxon>
        <taxon>Ranunculales</taxon>
        <taxon>Circaeasteraceae</taxon>
        <taxon>Kingdonia</taxon>
    </lineage>
</organism>
<sequence>MALFEALEKVKRRANGYGFHFSVPDIWAGLHWLESVLSWVDFKIVKGIARFGKLGELEKTIEHVTEATVLLDPTSAIMYGTRGVVLCALEARTIVGIGQKLSVLTMAGLAAEGLEYDIKWSNPQISKEQQLNLTRWAESNTEKIFYGLDDINDAKDMIIVNAATNFMKQC</sequence>
<reference evidence="1 2" key="1">
    <citation type="journal article" date="2020" name="IScience">
        <title>Genome Sequencing of the Endangered Kingdonia uniflora (Circaeasteraceae, Ranunculales) Reveals Potential Mechanisms of Evolutionary Specialization.</title>
        <authorList>
            <person name="Sun Y."/>
            <person name="Deng T."/>
            <person name="Zhang A."/>
            <person name="Moore M.J."/>
            <person name="Landis J.B."/>
            <person name="Lin N."/>
            <person name="Zhang H."/>
            <person name="Zhang X."/>
            <person name="Huang J."/>
            <person name="Zhang X."/>
            <person name="Sun H."/>
            <person name="Wang H."/>
        </authorList>
    </citation>
    <scope>NUCLEOTIDE SEQUENCE [LARGE SCALE GENOMIC DNA]</scope>
    <source>
        <strain evidence="1">TB1705</strain>
        <tissue evidence="1">Leaf</tissue>
    </source>
</reference>
<name>A0A7J7LFJ8_9MAGN</name>